<proteinExistence type="predicted"/>
<organism evidence="1 2">
    <name type="scientific">Romanomermis culicivorax</name>
    <name type="common">Nematode worm</name>
    <dbReference type="NCBI Taxonomy" id="13658"/>
    <lineage>
        <taxon>Eukaryota</taxon>
        <taxon>Metazoa</taxon>
        <taxon>Ecdysozoa</taxon>
        <taxon>Nematoda</taxon>
        <taxon>Enoplea</taxon>
        <taxon>Dorylaimia</taxon>
        <taxon>Mermithida</taxon>
        <taxon>Mermithoidea</taxon>
        <taxon>Mermithidae</taxon>
        <taxon>Romanomermis</taxon>
    </lineage>
</organism>
<evidence type="ECO:0000313" key="1">
    <source>
        <dbReference type="Proteomes" id="UP000887565"/>
    </source>
</evidence>
<accession>A0A915K2Q4</accession>
<sequence length="103" mass="12202">MRRGGSNLIDTQRHKRNAEDLCIKDNTLPNFPCDREKYKFWSVKENLTFILNELIRMKRMSSLDDFLAQVPKTTASIRYSLKIGEFACLLEKSRERQWTTSQE</sequence>
<name>A0A915K2Q4_ROMCU</name>
<dbReference type="WBParaSite" id="nRc.2.0.1.t32113-RA">
    <property type="protein sequence ID" value="nRc.2.0.1.t32113-RA"/>
    <property type="gene ID" value="nRc.2.0.1.g32113"/>
</dbReference>
<evidence type="ECO:0000313" key="2">
    <source>
        <dbReference type="WBParaSite" id="nRc.2.0.1.t32113-RA"/>
    </source>
</evidence>
<keyword evidence="1" id="KW-1185">Reference proteome</keyword>
<dbReference type="AlphaFoldDB" id="A0A915K2Q4"/>
<protein>
    <submittedName>
        <fullName evidence="2">Uncharacterized protein</fullName>
    </submittedName>
</protein>
<reference evidence="2" key="1">
    <citation type="submission" date="2022-11" db="UniProtKB">
        <authorList>
            <consortium name="WormBaseParasite"/>
        </authorList>
    </citation>
    <scope>IDENTIFICATION</scope>
</reference>
<dbReference type="Proteomes" id="UP000887565">
    <property type="component" value="Unplaced"/>
</dbReference>